<gene>
    <name evidence="2" type="ORF">ACJRO7_020939</name>
</gene>
<protein>
    <submittedName>
        <fullName evidence="2">Uncharacterized protein</fullName>
    </submittedName>
</protein>
<dbReference type="Proteomes" id="UP001634007">
    <property type="component" value="Unassembled WGS sequence"/>
</dbReference>
<dbReference type="EMBL" id="JBJKBG010000005">
    <property type="protein sequence ID" value="KAL3739606.1"/>
    <property type="molecule type" value="Genomic_DNA"/>
</dbReference>
<feature type="region of interest" description="Disordered" evidence="1">
    <location>
        <begin position="180"/>
        <end position="201"/>
    </location>
</feature>
<evidence type="ECO:0000313" key="3">
    <source>
        <dbReference type="Proteomes" id="UP001634007"/>
    </source>
</evidence>
<organism evidence="2 3">
    <name type="scientific">Eucalyptus globulus</name>
    <name type="common">Tasmanian blue gum</name>
    <dbReference type="NCBI Taxonomy" id="34317"/>
    <lineage>
        <taxon>Eukaryota</taxon>
        <taxon>Viridiplantae</taxon>
        <taxon>Streptophyta</taxon>
        <taxon>Embryophyta</taxon>
        <taxon>Tracheophyta</taxon>
        <taxon>Spermatophyta</taxon>
        <taxon>Magnoliopsida</taxon>
        <taxon>eudicotyledons</taxon>
        <taxon>Gunneridae</taxon>
        <taxon>Pentapetalae</taxon>
        <taxon>rosids</taxon>
        <taxon>malvids</taxon>
        <taxon>Myrtales</taxon>
        <taxon>Myrtaceae</taxon>
        <taxon>Myrtoideae</taxon>
        <taxon>Eucalypteae</taxon>
        <taxon>Eucalyptus</taxon>
    </lineage>
</organism>
<accession>A0ABD3KIA1</accession>
<evidence type="ECO:0000256" key="1">
    <source>
        <dbReference type="SAM" id="MobiDB-lite"/>
    </source>
</evidence>
<feature type="region of interest" description="Disordered" evidence="1">
    <location>
        <begin position="38"/>
        <end position="66"/>
    </location>
</feature>
<evidence type="ECO:0000313" key="2">
    <source>
        <dbReference type="EMBL" id="KAL3739606.1"/>
    </source>
</evidence>
<name>A0ABD3KIA1_EUCGL</name>
<sequence>MGKGRAAAKRKREAPTVLLLRWTFLRFLLPAPPRPRRCARIAAPPPPPRAASPVARTDPRRPDAAPSPPLLAVVHLHLVLCLLDTADSILPTIRGRRRCNNPLLPSCSRRVPNAAAAVVPCLRSRILQIEASSDACNSPTAAAVSRLPELRTPLLLQPSACSSPHHHSTFIRLLQQPAPDASNPHHLHAGRSASPPNAYPHSRASARCHHCSNRCSSPPERSRRCYPRRCLSVRPRCLELTDSTPTCSLLRRVHQLSLLSCCA</sequence>
<comment type="caution">
    <text evidence="2">The sequence shown here is derived from an EMBL/GenBank/DDBJ whole genome shotgun (WGS) entry which is preliminary data.</text>
</comment>
<keyword evidence="3" id="KW-1185">Reference proteome</keyword>
<dbReference type="AlphaFoldDB" id="A0ABD3KIA1"/>
<proteinExistence type="predicted"/>
<reference evidence="2 3" key="1">
    <citation type="submission" date="2024-11" db="EMBL/GenBank/DDBJ databases">
        <title>Chromosome-level genome assembly of Eucalyptus globulus Labill. provides insights into its genome evolution.</title>
        <authorList>
            <person name="Li X."/>
        </authorList>
    </citation>
    <scope>NUCLEOTIDE SEQUENCE [LARGE SCALE GENOMIC DNA]</scope>
    <source>
        <strain evidence="2">CL2024</strain>
        <tissue evidence="2">Fresh tender leaves</tissue>
    </source>
</reference>